<dbReference type="InterPro" id="IPR001650">
    <property type="entry name" value="Helicase_C-like"/>
</dbReference>
<dbReference type="STRING" id="306540.SAMN05421839_10218"/>
<dbReference type="GO" id="GO:0016787">
    <property type="term" value="F:hydrolase activity"/>
    <property type="evidence" value="ECO:0007669"/>
    <property type="project" value="UniProtKB-KW"/>
</dbReference>
<dbReference type="PROSITE" id="PS51192">
    <property type="entry name" value="HELICASE_ATP_BIND_1"/>
    <property type="match status" value="1"/>
</dbReference>
<sequence>MLVDPLKRRSDILKQTILYDFQKKLLNSIEKDYIIAADTGTGKTIMAIYHYLRHTKGEPLLIVAPPQKIKEGGWDRDMALVSQKHGIGVDYDLLSYGVLAKRWKEYKGYFVVFDECHYIKMPTSQRGKAGKFLALNSTHFLLLSATPASNGWGDTINYFIMFGYEKNKTQFERDYAIKEPLYRSGKPVMYGGRQMERIVGWNKEKELKQRFESFSIKLSKDEALDLPPLIFEDVQFKSSPEYKKLKKDRVLEINGELEAFDTLPKLQHGLRYHANQSEKLKYSEMLAEGTSENIIFFYYYQEEKEQLKKIMKKLKKTIFEVSGQATKLPKKDSWSTLNNSVTLVQYMAGSAGIELQYANLVVFYTPTYSYQDYEQALGRAYRNGQEKKVTVYRYITKGTIEKDIYDRLKQKKDFTEDLFRKEFGV</sequence>
<feature type="domain" description="Helicase ATP-binding" evidence="2">
    <location>
        <begin position="24"/>
        <end position="165"/>
    </location>
</feature>
<dbReference type="GO" id="GO:0004386">
    <property type="term" value="F:helicase activity"/>
    <property type="evidence" value="ECO:0007669"/>
    <property type="project" value="UniProtKB-KW"/>
</dbReference>
<evidence type="ECO:0000259" key="3">
    <source>
        <dbReference type="PROSITE" id="PS51194"/>
    </source>
</evidence>
<keyword evidence="5" id="KW-0547">Nucleotide-binding</keyword>
<dbReference type="SMART" id="SM00487">
    <property type="entry name" value="DEXDc"/>
    <property type="match status" value="1"/>
</dbReference>
<name>A0A1I5LDE9_9BACI</name>
<dbReference type="Gene3D" id="3.40.50.300">
    <property type="entry name" value="P-loop containing nucleotide triphosphate hydrolases"/>
    <property type="match status" value="2"/>
</dbReference>
<evidence type="ECO:0000313" key="7">
    <source>
        <dbReference type="Proteomes" id="UP000321547"/>
    </source>
</evidence>
<keyword evidence="5" id="KW-0347">Helicase</keyword>
<feature type="domain" description="Helicase C-terminal" evidence="3">
    <location>
        <begin position="281"/>
        <end position="425"/>
    </location>
</feature>
<evidence type="ECO:0000313" key="4">
    <source>
        <dbReference type="EMBL" id="GEM00874.1"/>
    </source>
</evidence>
<dbReference type="InterPro" id="IPR038718">
    <property type="entry name" value="SNF2-like_sf"/>
</dbReference>
<dbReference type="EMBL" id="FOXC01000002">
    <property type="protein sequence ID" value="SFO95330.1"/>
    <property type="molecule type" value="Genomic_DNA"/>
</dbReference>
<dbReference type="GO" id="GO:0031297">
    <property type="term" value="P:replication fork processing"/>
    <property type="evidence" value="ECO:0007669"/>
    <property type="project" value="TreeGrafter"/>
</dbReference>
<evidence type="ECO:0000256" key="1">
    <source>
        <dbReference type="ARBA" id="ARBA00022801"/>
    </source>
</evidence>
<dbReference type="Proteomes" id="UP000321547">
    <property type="component" value="Unassembled WGS sequence"/>
</dbReference>
<dbReference type="Proteomes" id="UP000242243">
    <property type="component" value="Unassembled WGS sequence"/>
</dbReference>
<dbReference type="InterPro" id="IPR027417">
    <property type="entry name" value="P-loop_NTPase"/>
</dbReference>
<dbReference type="RefSeq" id="WP_200795821.1">
    <property type="nucleotide sequence ID" value="NZ_BJWI01000002.1"/>
</dbReference>
<dbReference type="PROSITE" id="PS51194">
    <property type="entry name" value="HELICASE_CTER"/>
    <property type="match status" value="1"/>
</dbReference>
<keyword evidence="7" id="KW-1185">Reference proteome</keyword>
<evidence type="ECO:0000313" key="6">
    <source>
        <dbReference type="Proteomes" id="UP000242243"/>
    </source>
</evidence>
<keyword evidence="1" id="KW-0378">Hydrolase</keyword>
<proteinExistence type="predicted"/>
<dbReference type="GO" id="GO:0006281">
    <property type="term" value="P:DNA repair"/>
    <property type="evidence" value="ECO:0007669"/>
    <property type="project" value="TreeGrafter"/>
</dbReference>
<organism evidence="5 6">
    <name type="scientific">Halolactibacillus halophilus</name>
    <dbReference type="NCBI Taxonomy" id="306540"/>
    <lineage>
        <taxon>Bacteria</taxon>
        <taxon>Bacillati</taxon>
        <taxon>Bacillota</taxon>
        <taxon>Bacilli</taxon>
        <taxon>Bacillales</taxon>
        <taxon>Bacillaceae</taxon>
        <taxon>Halolactibacillus</taxon>
    </lineage>
</organism>
<protein>
    <submittedName>
        <fullName evidence="4">Helicase SNF2</fullName>
    </submittedName>
    <submittedName>
        <fullName evidence="5">Helicase conserved C-terminal domain-containing protein</fullName>
    </submittedName>
</protein>
<dbReference type="AlphaFoldDB" id="A0A1I5LDE9"/>
<dbReference type="PANTHER" id="PTHR45766:SF6">
    <property type="entry name" value="SWI_SNF-RELATED MATRIX-ASSOCIATED ACTIN-DEPENDENT REGULATOR OF CHROMATIN SUBFAMILY A-LIKE PROTEIN 1"/>
    <property type="match status" value="1"/>
</dbReference>
<dbReference type="PANTHER" id="PTHR45766">
    <property type="entry name" value="DNA ANNEALING HELICASE AND ENDONUCLEASE ZRANB3 FAMILY MEMBER"/>
    <property type="match status" value="1"/>
</dbReference>
<reference evidence="5 6" key="1">
    <citation type="submission" date="2016-10" db="EMBL/GenBank/DDBJ databases">
        <authorList>
            <person name="de Groot N.N."/>
        </authorList>
    </citation>
    <scope>NUCLEOTIDE SEQUENCE [LARGE SCALE GENOMIC DNA]</scope>
    <source>
        <strain evidence="5 6">DSM 17073</strain>
    </source>
</reference>
<dbReference type="Pfam" id="PF00271">
    <property type="entry name" value="Helicase_C"/>
    <property type="match status" value="1"/>
</dbReference>
<dbReference type="InterPro" id="IPR014001">
    <property type="entry name" value="Helicase_ATP-bd"/>
</dbReference>
<keyword evidence="5" id="KW-0067">ATP-binding</keyword>
<gene>
    <name evidence="4" type="ORF">HHA03_04060</name>
    <name evidence="5" type="ORF">SAMN05421839_10218</name>
</gene>
<reference evidence="4 7" key="2">
    <citation type="submission" date="2019-07" db="EMBL/GenBank/DDBJ databases">
        <title>Whole genome shotgun sequence of Halolactibacillus halophilus NBRC 100868.</title>
        <authorList>
            <person name="Hosoyama A."/>
            <person name="Uohara A."/>
            <person name="Ohji S."/>
            <person name="Ichikawa N."/>
        </authorList>
    </citation>
    <scope>NUCLEOTIDE SEQUENCE [LARGE SCALE GENOMIC DNA]</scope>
    <source>
        <strain evidence="4 7">NBRC 100868</strain>
    </source>
</reference>
<accession>A0A1I5LDE9</accession>
<dbReference type="SUPFAM" id="SSF52540">
    <property type="entry name" value="P-loop containing nucleoside triphosphate hydrolases"/>
    <property type="match status" value="2"/>
</dbReference>
<dbReference type="EMBL" id="BJWI01000002">
    <property type="protein sequence ID" value="GEM00874.1"/>
    <property type="molecule type" value="Genomic_DNA"/>
</dbReference>
<evidence type="ECO:0000313" key="5">
    <source>
        <dbReference type="EMBL" id="SFO95330.1"/>
    </source>
</evidence>
<dbReference type="Gene3D" id="3.40.50.10810">
    <property type="entry name" value="Tandem AAA-ATPase domain"/>
    <property type="match status" value="1"/>
</dbReference>
<evidence type="ECO:0000259" key="2">
    <source>
        <dbReference type="PROSITE" id="PS51192"/>
    </source>
</evidence>
<dbReference type="SMART" id="SM00490">
    <property type="entry name" value="HELICc"/>
    <property type="match status" value="1"/>
</dbReference>